<dbReference type="EMBL" id="CP014862">
    <property type="protein sequence ID" value="ASJ02373.1"/>
    <property type="molecule type" value="Genomic_DNA"/>
</dbReference>
<dbReference type="InterPro" id="IPR052548">
    <property type="entry name" value="Type_VII_TA_antitoxin"/>
</dbReference>
<keyword evidence="2" id="KW-0808">Transferase</keyword>
<feature type="domain" description="Polymerase nucleotidyl transferase" evidence="1">
    <location>
        <begin position="14"/>
        <end position="88"/>
    </location>
</feature>
<dbReference type="PANTHER" id="PTHR33933:SF1">
    <property type="entry name" value="PROTEIN ADENYLYLTRANSFERASE MNTA-RELATED"/>
    <property type="match status" value="1"/>
</dbReference>
<dbReference type="CDD" id="cd05403">
    <property type="entry name" value="NT_KNTase_like"/>
    <property type="match status" value="1"/>
</dbReference>
<dbReference type="GO" id="GO:0016779">
    <property type="term" value="F:nucleotidyltransferase activity"/>
    <property type="evidence" value="ECO:0007669"/>
    <property type="project" value="InterPro"/>
</dbReference>
<dbReference type="Proteomes" id="UP000250179">
    <property type="component" value="Chromosome"/>
</dbReference>
<name>A0A2Z2MAB9_THEPR</name>
<dbReference type="GeneID" id="33319435"/>
<sequence>MPILERNELEGILREVKAKLQEILGENLVEVILFGSYARGEAEEWSDVDVLVVVRQWPTLEELDRMAEATNKYAIEKGVVIALIPYVEKSEMSSDPLILNVMREGIRV</sequence>
<dbReference type="KEGG" id="tprf:A3L09_03445"/>
<reference evidence="2 3" key="1">
    <citation type="submission" date="2016-03" db="EMBL/GenBank/DDBJ databases">
        <title>Complete genome sequence of Thermococcus profundus strain DT5432.</title>
        <authorList>
            <person name="Oger P.M."/>
        </authorList>
    </citation>
    <scope>NUCLEOTIDE SEQUENCE [LARGE SCALE GENOMIC DNA]</scope>
    <source>
        <strain evidence="2 3">DT 5432</strain>
    </source>
</reference>
<evidence type="ECO:0000313" key="3">
    <source>
        <dbReference type="Proteomes" id="UP000250179"/>
    </source>
</evidence>
<accession>A0A2Z2MAB9</accession>
<dbReference type="PANTHER" id="PTHR33933">
    <property type="entry name" value="NUCLEOTIDYLTRANSFERASE"/>
    <property type="match status" value="1"/>
</dbReference>
<dbReference type="OrthoDB" id="9287at2157"/>
<keyword evidence="3" id="KW-1185">Reference proteome</keyword>
<dbReference type="InterPro" id="IPR043519">
    <property type="entry name" value="NT_sf"/>
</dbReference>
<evidence type="ECO:0000313" key="2">
    <source>
        <dbReference type="EMBL" id="ASJ02373.1"/>
    </source>
</evidence>
<dbReference type="Pfam" id="PF01909">
    <property type="entry name" value="NTP_transf_2"/>
    <property type="match status" value="1"/>
</dbReference>
<evidence type="ECO:0000259" key="1">
    <source>
        <dbReference type="Pfam" id="PF01909"/>
    </source>
</evidence>
<organism evidence="2 3">
    <name type="scientific">Thermococcus profundus</name>
    <dbReference type="NCBI Taxonomy" id="49899"/>
    <lineage>
        <taxon>Archaea</taxon>
        <taxon>Methanobacteriati</taxon>
        <taxon>Methanobacteriota</taxon>
        <taxon>Thermococci</taxon>
        <taxon>Thermococcales</taxon>
        <taxon>Thermococcaceae</taxon>
        <taxon>Thermococcus</taxon>
    </lineage>
</organism>
<dbReference type="AlphaFoldDB" id="A0A2Z2MAB9"/>
<gene>
    <name evidence="2" type="ORF">A3L09_03445</name>
</gene>
<dbReference type="RefSeq" id="WP_088857635.1">
    <property type="nucleotide sequence ID" value="NZ_CP014862.1"/>
</dbReference>
<protein>
    <submittedName>
        <fullName evidence="2">Nucleotidyltransferase</fullName>
    </submittedName>
</protein>
<dbReference type="InterPro" id="IPR002934">
    <property type="entry name" value="Polymerase_NTP_transf_dom"/>
</dbReference>
<dbReference type="SUPFAM" id="SSF81301">
    <property type="entry name" value="Nucleotidyltransferase"/>
    <property type="match status" value="1"/>
</dbReference>
<dbReference type="Gene3D" id="3.30.460.10">
    <property type="entry name" value="Beta Polymerase, domain 2"/>
    <property type="match status" value="1"/>
</dbReference>
<proteinExistence type="predicted"/>